<comment type="caution">
    <text evidence="2">The sequence shown here is derived from an EMBL/GenBank/DDBJ whole genome shotgun (WGS) entry which is preliminary data.</text>
</comment>
<reference evidence="2 3" key="1">
    <citation type="journal article" date="2019" name="Sci. Rep.">
        <title>A multi-omics analysis of the grapevine pathogen Lasiodiplodia theobromae reveals that temperature affects the expression of virulence- and pathogenicity-related genes.</title>
        <authorList>
            <person name="Felix C."/>
            <person name="Meneses R."/>
            <person name="Goncalves M.F.M."/>
            <person name="Tilleman L."/>
            <person name="Duarte A.S."/>
            <person name="Jorrin-Novo J.V."/>
            <person name="Van de Peer Y."/>
            <person name="Deforce D."/>
            <person name="Van Nieuwerburgh F."/>
            <person name="Esteves A.C."/>
            <person name="Alves A."/>
        </authorList>
    </citation>
    <scope>NUCLEOTIDE SEQUENCE [LARGE SCALE GENOMIC DNA]</scope>
    <source>
        <strain evidence="2 3">LA-SOL3</strain>
    </source>
</reference>
<feature type="compositionally biased region" description="Low complexity" evidence="1">
    <location>
        <begin position="62"/>
        <end position="71"/>
    </location>
</feature>
<proteinExistence type="predicted"/>
<keyword evidence="3" id="KW-1185">Reference proteome</keyword>
<name>A0A5N5DH88_9PEZI</name>
<feature type="region of interest" description="Disordered" evidence="1">
    <location>
        <begin position="43"/>
        <end position="83"/>
    </location>
</feature>
<gene>
    <name evidence="2" type="ORF">DBV05_g4465</name>
</gene>
<dbReference type="GO" id="GO:0008124">
    <property type="term" value="F:4-alpha-hydroxytetrahydrobiopterin dehydratase activity"/>
    <property type="evidence" value="ECO:0007669"/>
    <property type="project" value="InterPro"/>
</dbReference>
<dbReference type="Proteomes" id="UP000325902">
    <property type="component" value="Unassembled WGS sequence"/>
</dbReference>
<evidence type="ECO:0000313" key="2">
    <source>
        <dbReference type="EMBL" id="KAB2576920.1"/>
    </source>
</evidence>
<dbReference type="InterPro" id="IPR036428">
    <property type="entry name" value="PCD_sf"/>
</dbReference>
<dbReference type="AlphaFoldDB" id="A0A5N5DH88"/>
<evidence type="ECO:0000256" key="1">
    <source>
        <dbReference type="SAM" id="MobiDB-lite"/>
    </source>
</evidence>
<accession>A0A5N5DH88</accession>
<feature type="compositionally biased region" description="Low complexity" evidence="1">
    <location>
        <begin position="1"/>
        <end position="20"/>
    </location>
</feature>
<feature type="region of interest" description="Disordered" evidence="1">
    <location>
        <begin position="1"/>
        <end position="29"/>
    </location>
</feature>
<protein>
    <submittedName>
        <fullName evidence="2">Uncharacterized protein</fullName>
    </submittedName>
</protein>
<organism evidence="2 3">
    <name type="scientific">Lasiodiplodia theobromae</name>
    <dbReference type="NCBI Taxonomy" id="45133"/>
    <lineage>
        <taxon>Eukaryota</taxon>
        <taxon>Fungi</taxon>
        <taxon>Dikarya</taxon>
        <taxon>Ascomycota</taxon>
        <taxon>Pezizomycotina</taxon>
        <taxon>Dothideomycetes</taxon>
        <taxon>Dothideomycetes incertae sedis</taxon>
        <taxon>Botryosphaeriales</taxon>
        <taxon>Botryosphaeriaceae</taxon>
        <taxon>Lasiodiplodia</taxon>
    </lineage>
</organism>
<dbReference type="Gene3D" id="3.30.1360.20">
    <property type="entry name" value="Transcriptional coactivator/pterin dehydratase"/>
    <property type="match status" value="1"/>
</dbReference>
<feature type="region of interest" description="Disordered" evidence="1">
    <location>
        <begin position="149"/>
        <end position="168"/>
    </location>
</feature>
<evidence type="ECO:0000313" key="3">
    <source>
        <dbReference type="Proteomes" id="UP000325902"/>
    </source>
</evidence>
<dbReference type="EMBL" id="VCHE01000020">
    <property type="protein sequence ID" value="KAB2576920.1"/>
    <property type="molecule type" value="Genomic_DNA"/>
</dbReference>
<dbReference type="GO" id="GO:0006729">
    <property type="term" value="P:tetrahydrobiopterin biosynthetic process"/>
    <property type="evidence" value="ECO:0007669"/>
    <property type="project" value="InterPro"/>
</dbReference>
<sequence>MTRSSFSPETDSSSTPPASTDVGNNASNQVFIRRVGNNASNQLSIRRVVEPNPRIKPPSTALPRQSRQPRQPRQPRPPLPQDVADACQKLTDTTPWLVNWSGPALERTYLFPTPASAFAFVDEVEQALSPSRRMPPHWAGCGRRVYVRFNSPHSDGSPGPDGSLQQSRHKAVSMLDVECALACDRLAQEAAARAGGVIEAINWSEHMKSSKQRNIDSLSPVYPVGSWKEKTQRVSSARERFWGLVRDQGWTPEASNEDFWPAWAVAKYGACISTTRWKLTDDGSMGRLSISEKSLEDIANRALGLVERSLVWQRQSQNTHGTQLSRTLWRVTYDALGQPSE</sequence>